<organism evidence="1 2">
    <name type="scientific">Limosilactobacillus reuteri</name>
    <name type="common">Lactobacillus reuteri</name>
    <dbReference type="NCBI Taxonomy" id="1598"/>
    <lineage>
        <taxon>Bacteria</taxon>
        <taxon>Bacillati</taxon>
        <taxon>Bacillota</taxon>
        <taxon>Bacilli</taxon>
        <taxon>Lactobacillales</taxon>
        <taxon>Lactobacillaceae</taxon>
        <taxon>Limosilactobacillus</taxon>
    </lineage>
</organism>
<protein>
    <submittedName>
        <fullName evidence="1">Putative head-tail joining protein</fullName>
    </submittedName>
</protein>
<gene>
    <name evidence="1" type="ORF">LRLP16767_LR202_01447</name>
</gene>
<accession>A0A0U5JYV5</accession>
<sequence>MKTPEMQVADYLTNDERLVTMMDELRQDKLSYVPIFTSTPDDPFIKASSAPWIRITPIPGDDAIYSDDARFFEYPRVQVDFWIREENDDRLMDIQERIYETLHSHGFERYYKNSYPDPDLDNCIMVTANFEGFEERNDI</sequence>
<dbReference type="RefSeq" id="WP_094528911.1">
    <property type="nucleotide sequence ID" value="NZ_JBNPMY010000001.1"/>
</dbReference>
<reference evidence="2" key="1">
    <citation type="submission" date="2015-10" db="EMBL/GenBank/DDBJ databases">
        <authorList>
            <person name="Crossman L.C."/>
        </authorList>
    </citation>
    <scope>NUCLEOTIDE SEQUENCE [LARGE SCALE GENOMIC DNA]</scope>
    <source>
        <strain evidence="2">20-2</strain>
    </source>
</reference>
<evidence type="ECO:0000313" key="1">
    <source>
        <dbReference type="EMBL" id="CUR41397.1"/>
    </source>
</evidence>
<dbReference type="EMBL" id="LN887626">
    <property type="protein sequence ID" value="CUR41397.1"/>
    <property type="molecule type" value="Genomic_DNA"/>
</dbReference>
<proteinExistence type="predicted"/>
<evidence type="ECO:0000313" key="2">
    <source>
        <dbReference type="Proteomes" id="UP000235484"/>
    </source>
</evidence>
<dbReference type="AlphaFoldDB" id="A0A0U5JYV5"/>
<dbReference type="Proteomes" id="UP000235484">
    <property type="component" value="Unassembled WGS sequence"/>
</dbReference>
<name>A0A0U5JYV5_LIMRT</name>